<dbReference type="Proteomes" id="UP000054359">
    <property type="component" value="Unassembled WGS sequence"/>
</dbReference>
<protein>
    <submittedName>
        <fullName evidence="1">Uncharacterized protein</fullName>
    </submittedName>
</protein>
<dbReference type="EMBL" id="KK114751">
    <property type="protein sequence ID" value="KFM63227.1"/>
    <property type="molecule type" value="Genomic_DNA"/>
</dbReference>
<name>A0A087TDN8_STEMI</name>
<accession>A0A087TDN8</accession>
<feature type="non-terminal residue" evidence="1">
    <location>
        <position position="50"/>
    </location>
</feature>
<keyword evidence="2" id="KW-1185">Reference proteome</keyword>
<sequence length="50" mass="5870">MLWSQAIGRSHITTACTQRTFFKASIISRHNQFRDSRRFLPTPPIHPCTR</sequence>
<evidence type="ECO:0000313" key="2">
    <source>
        <dbReference type="Proteomes" id="UP000054359"/>
    </source>
</evidence>
<reference evidence="1 2" key="1">
    <citation type="submission" date="2013-11" db="EMBL/GenBank/DDBJ databases">
        <title>Genome sequencing of Stegodyphus mimosarum.</title>
        <authorList>
            <person name="Bechsgaard J."/>
        </authorList>
    </citation>
    <scope>NUCLEOTIDE SEQUENCE [LARGE SCALE GENOMIC DNA]</scope>
</reference>
<dbReference type="AlphaFoldDB" id="A0A087TDN8"/>
<proteinExistence type="predicted"/>
<organism evidence="1 2">
    <name type="scientific">Stegodyphus mimosarum</name>
    <name type="common">African social velvet spider</name>
    <dbReference type="NCBI Taxonomy" id="407821"/>
    <lineage>
        <taxon>Eukaryota</taxon>
        <taxon>Metazoa</taxon>
        <taxon>Ecdysozoa</taxon>
        <taxon>Arthropoda</taxon>
        <taxon>Chelicerata</taxon>
        <taxon>Arachnida</taxon>
        <taxon>Araneae</taxon>
        <taxon>Araneomorphae</taxon>
        <taxon>Entelegynae</taxon>
        <taxon>Eresoidea</taxon>
        <taxon>Eresidae</taxon>
        <taxon>Stegodyphus</taxon>
    </lineage>
</organism>
<evidence type="ECO:0000313" key="1">
    <source>
        <dbReference type="EMBL" id="KFM63227.1"/>
    </source>
</evidence>
<gene>
    <name evidence="1" type="ORF">X975_03944</name>
</gene>